<evidence type="ECO:0000259" key="3">
    <source>
        <dbReference type="Pfam" id="PF21946"/>
    </source>
</evidence>
<dbReference type="RefSeq" id="WP_202410741.1">
    <property type="nucleotide sequence ID" value="NZ_WWEQ01000005.1"/>
</dbReference>
<feature type="domain" description="LppM" evidence="3">
    <location>
        <begin position="36"/>
        <end position="206"/>
    </location>
</feature>
<evidence type="ECO:0000313" key="4">
    <source>
        <dbReference type="EMBL" id="MYM18771.1"/>
    </source>
</evidence>
<sequence>MTTAVPAAARRPVTKLAAGALLLLLALVLTGCGKFTGDLDVEADATLSGKYTILFDRSVIEAYGQSADTSAEKLRQEVAKDTVKGLKGKVIEDGQSVGVEVTMDHVQPSDIGTSGIAPEIQKNGNALTFHMKNPLAAAGGMGGVGSSSSAGASMGGAVKDQIDEAKLKLSFPGKVESAPGADVSGKSATWDLKTFDGDELSATAKASGFPWWILFLIGGIVLVAIIALVVILMIARGRKKKRGQAAAPGAYGPGAAGGYGAPAAGGGFPGAQQYGSQPGYGQGAQPGGYPQQPGGYGQQGTGQPGYGGQGAQPGYGQNPGAQPGYGSAQPGYGQQPGDQGWNQGWNQGGQGPSGA</sequence>
<dbReference type="EMBL" id="WWEQ01000005">
    <property type="protein sequence ID" value="MYM18771.1"/>
    <property type="molecule type" value="Genomic_DNA"/>
</dbReference>
<dbReference type="Proteomes" id="UP000469215">
    <property type="component" value="Unassembled WGS sequence"/>
</dbReference>
<reference evidence="4 5" key="1">
    <citation type="submission" date="2020-01" db="EMBL/GenBank/DDBJ databases">
        <authorList>
            <person name="Deng T."/>
        </authorList>
    </citation>
    <scope>NUCLEOTIDE SEQUENCE [LARGE SCALE GENOMIC DNA]</scope>
    <source>
        <strain evidence="4 5">5221</strain>
    </source>
</reference>
<dbReference type="Pfam" id="PF21946">
    <property type="entry name" value="LppM"/>
    <property type="match status" value="1"/>
</dbReference>
<keyword evidence="2" id="KW-0472">Membrane</keyword>
<dbReference type="InterPro" id="IPR053807">
    <property type="entry name" value="LppM"/>
</dbReference>
<feature type="transmembrane region" description="Helical" evidence="2">
    <location>
        <begin position="211"/>
        <end position="235"/>
    </location>
</feature>
<evidence type="ECO:0000313" key="5">
    <source>
        <dbReference type="Proteomes" id="UP000469215"/>
    </source>
</evidence>
<keyword evidence="5" id="KW-1185">Reference proteome</keyword>
<name>A0A6N9H4L2_9MICO</name>
<feature type="compositionally biased region" description="Low complexity" evidence="1">
    <location>
        <begin position="314"/>
        <end position="345"/>
    </location>
</feature>
<keyword evidence="2" id="KW-0812">Transmembrane</keyword>
<comment type="caution">
    <text evidence="4">The sequence shown here is derived from an EMBL/GenBank/DDBJ whole genome shotgun (WGS) entry which is preliminary data.</text>
</comment>
<gene>
    <name evidence="4" type="ORF">GSY69_01945</name>
</gene>
<feature type="compositionally biased region" description="Gly residues" evidence="1">
    <location>
        <begin position="346"/>
        <end position="355"/>
    </location>
</feature>
<feature type="region of interest" description="Disordered" evidence="1">
    <location>
        <begin position="270"/>
        <end position="355"/>
    </location>
</feature>
<feature type="compositionally biased region" description="Gly residues" evidence="1">
    <location>
        <begin position="294"/>
        <end position="313"/>
    </location>
</feature>
<protein>
    <recommendedName>
        <fullName evidence="3">LppM domain-containing protein</fullName>
    </recommendedName>
</protein>
<dbReference type="AlphaFoldDB" id="A0A6N9H4L2"/>
<evidence type="ECO:0000256" key="1">
    <source>
        <dbReference type="SAM" id="MobiDB-lite"/>
    </source>
</evidence>
<proteinExistence type="predicted"/>
<evidence type="ECO:0000256" key="2">
    <source>
        <dbReference type="SAM" id="Phobius"/>
    </source>
</evidence>
<keyword evidence="2" id="KW-1133">Transmembrane helix</keyword>
<accession>A0A6N9H4L2</accession>
<organism evidence="4 5">
    <name type="scientific">Brevibacterium rongguiense</name>
    <dbReference type="NCBI Taxonomy" id="2695267"/>
    <lineage>
        <taxon>Bacteria</taxon>
        <taxon>Bacillati</taxon>
        <taxon>Actinomycetota</taxon>
        <taxon>Actinomycetes</taxon>
        <taxon>Micrococcales</taxon>
        <taxon>Brevibacteriaceae</taxon>
        <taxon>Brevibacterium</taxon>
    </lineage>
</organism>